<dbReference type="PANTHER" id="PTHR43179">
    <property type="entry name" value="RHAMNOSYLTRANSFERASE WBBL"/>
    <property type="match status" value="1"/>
</dbReference>
<evidence type="ECO:0000256" key="3">
    <source>
        <dbReference type="ARBA" id="ARBA00022676"/>
    </source>
</evidence>
<comment type="similarity">
    <text evidence="2">Belongs to the glycosyltransferase 2 family.</text>
</comment>
<sequence>MALNGTEVFLEDRGLPLADEAQPRVSIIIVLFNSADYIEACIESLRSVEYPNIELIMVDNGSQDGSARLAREAARRAGIECFLSVLGRNRGFARANNMGFALSTGGILLLLNPDTEVYPDTVTEIVRAFDDRSVGVCGCKIYDPDRQTIQHAGGYVRDNGLSMHYGVGEKDEGAYEELRDVMYVTGAALAVRRDIFERAGMLDPGYYPAYFEETDLCLSVRRMGHRVVYVPGARVMHHESTTTGKFTERYYYLYHKNRIRFLLKNFSWRFLLDRALPMEQRWTGMIAPEEQAIPLNKAYLANIAALPRTLVARRAADRRLRAPRIEDTVSHFN</sequence>
<evidence type="ECO:0000259" key="5">
    <source>
        <dbReference type="Pfam" id="PF00535"/>
    </source>
</evidence>
<evidence type="ECO:0000256" key="4">
    <source>
        <dbReference type="ARBA" id="ARBA00022679"/>
    </source>
</evidence>
<dbReference type="Gene3D" id="3.90.550.10">
    <property type="entry name" value="Spore Coat Polysaccharide Biosynthesis Protein SpsA, Chain A"/>
    <property type="match status" value="1"/>
</dbReference>
<dbReference type="AlphaFoldDB" id="A0A2N3G8N3"/>
<keyword evidence="3" id="KW-0328">Glycosyltransferase</keyword>
<dbReference type="Proteomes" id="UP000233654">
    <property type="component" value="Unassembled WGS sequence"/>
</dbReference>
<proteinExistence type="inferred from homology"/>
<keyword evidence="4 6" id="KW-0808">Transferase</keyword>
<evidence type="ECO:0000256" key="2">
    <source>
        <dbReference type="ARBA" id="ARBA00006739"/>
    </source>
</evidence>
<dbReference type="SUPFAM" id="SSF53448">
    <property type="entry name" value="Nucleotide-diphospho-sugar transferases"/>
    <property type="match status" value="1"/>
</dbReference>
<feature type="domain" description="Glycosyltransferase 2-like" evidence="5">
    <location>
        <begin position="26"/>
        <end position="198"/>
    </location>
</feature>
<reference evidence="6 7" key="1">
    <citation type="journal article" date="2017" name="ISME J.">
        <title>Potential for microbial H2 and metal transformations associated with novel bacteria and archaea in deep terrestrial subsurface sediments.</title>
        <authorList>
            <person name="Hernsdorf A.W."/>
            <person name="Amano Y."/>
            <person name="Miyakawa K."/>
            <person name="Ise K."/>
            <person name="Suzuki Y."/>
            <person name="Anantharaman K."/>
            <person name="Probst A."/>
            <person name="Burstein D."/>
            <person name="Thomas B.C."/>
            <person name="Banfield J.F."/>
        </authorList>
    </citation>
    <scope>NUCLEOTIDE SEQUENCE [LARGE SCALE GENOMIC DNA]</scope>
    <source>
        <strain evidence="6">HGW-Actinobacteria-3</strain>
    </source>
</reference>
<evidence type="ECO:0000313" key="6">
    <source>
        <dbReference type="EMBL" id="PKQ28964.1"/>
    </source>
</evidence>
<gene>
    <name evidence="6" type="ORF">CVT63_00155</name>
</gene>
<organism evidence="6 7">
    <name type="scientific">Candidatus Anoxymicrobium japonicum</name>
    <dbReference type="NCBI Taxonomy" id="2013648"/>
    <lineage>
        <taxon>Bacteria</taxon>
        <taxon>Bacillati</taxon>
        <taxon>Actinomycetota</taxon>
        <taxon>Candidatus Geothermincolia</taxon>
        <taxon>Candidatus Geothermincolales</taxon>
        <taxon>Candidatus Anoxymicrobiaceae</taxon>
        <taxon>Candidatus Anoxymicrobium</taxon>
    </lineage>
</organism>
<protein>
    <submittedName>
        <fullName evidence="6">Glycosyltransferase family 2 protein</fullName>
    </submittedName>
</protein>
<dbReference type="PANTHER" id="PTHR43179:SF12">
    <property type="entry name" value="GALACTOFURANOSYLTRANSFERASE GLFT2"/>
    <property type="match status" value="1"/>
</dbReference>
<dbReference type="Pfam" id="PF00535">
    <property type="entry name" value="Glycos_transf_2"/>
    <property type="match status" value="1"/>
</dbReference>
<dbReference type="InterPro" id="IPR029044">
    <property type="entry name" value="Nucleotide-diphossugar_trans"/>
</dbReference>
<accession>A0A2N3G8N3</accession>
<comment type="caution">
    <text evidence="6">The sequence shown here is derived from an EMBL/GenBank/DDBJ whole genome shotgun (WGS) entry which is preliminary data.</text>
</comment>
<name>A0A2N3G8N3_9ACTN</name>
<dbReference type="EMBL" id="PHEX01000001">
    <property type="protein sequence ID" value="PKQ28964.1"/>
    <property type="molecule type" value="Genomic_DNA"/>
</dbReference>
<evidence type="ECO:0000313" key="7">
    <source>
        <dbReference type="Proteomes" id="UP000233654"/>
    </source>
</evidence>
<dbReference type="InterPro" id="IPR001173">
    <property type="entry name" value="Glyco_trans_2-like"/>
</dbReference>
<comment type="pathway">
    <text evidence="1">Cell wall biogenesis; cell wall polysaccharide biosynthesis.</text>
</comment>
<dbReference type="GO" id="GO:0016757">
    <property type="term" value="F:glycosyltransferase activity"/>
    <property type="evidence" value="ECO:0007669"/>
    <property type="project" value="UniProtKB-KW"/>
</dbReference>
<dbReference type="CDD" id="cd04186">
    <property type="entry name" value="GT_2_like_c"/>
    <property type="match status" value="1"/>
</dbReference>
<evidence type="ECO:0000256" key="1">
    <source>
        <dbReference type="ARBA" id="ARBA00004776"/>
    </source>
</evidence>